<proteinExistence type="predicted"/>
<dbReference type="AlphaFoldDB" id="A0A2T0FCU1"/>
<keyword evidence="2" id="KW-1185">Reference proteome</keyword>
<evidence type="ECO:0000313" key="2">
    <source>
        <dbReference type="Proteomes" id="UP000238350"/>
    </source>
</evidence>
<comment type="caution">
    <text evidence="1">The sequence shown here is derived from an EMBL/GenBank/DDBJ whole genome shotgun (WGS) entry which is preliminary data.</text>
</comment>
<sequence length="340" mass="38273">MLKCWTRSARWRAVRSFSSHSKYVPEHTNFLDIDLNDQEMFGIPRVESTRLQAAARRIAEYFMVYDAIDQTLLEHEAQLDFGDGDTASIVDVDAAELGKLDRENVSGVRQYLFNSYQLQKRGQLSDFIEDLERIPQQGLLPREEVQARLDHLLRQSDPNLSEVAKLLAGKGVPNLSMLNKMMKSLLDRGYYQPCQVVLDSLLMSRETLNMQTLAIALSLATLGAKKTVFYSYALVAMPDSATDSALASRFGDISAPSEELIESLAFGFAKFQDAENLDRVLDWAKLHNVLSLRALRTNMRAALQWQDEPRANKTISILTKLGTVPEEFTAMATKISSLNT</sequence>
<evidence type="ECO:0000313" key="1">
    <source>
        <dbReference type="EMBL" id="PRT52787.1"/>
    </source>
</evidence>
<organism evidence="1 2">
    <name type="scientific">Wickerhamiella sorbophila</name>
    <dbReference type="NCBI Taxonomy" id="45607"/>
    <lineage>
        <taxon>Eukaryota</taxon>
        <taxon>Fungi</taxon>
        <taxon>Dikarya</taxon>
        <taxon>Ascomycota</taxon>
        <taxon>Saccharomycotina</taxon>
        <taxon>Dipodascomycetes</taxon>
        <taxon>Dipodascales</taxon>
        <taxon>Trichomonascaceae</taxon>
        <taxon>Wickerhamiella</taxon>
    </lineage>
</organism>
<gene>
    <name evidence="1" type="ORF">B9G98_00407</name>
</gene>
<reference evidence="1 2" key="1">
    <citation type="submission" date="2017-04" db="EMBL/GenBank/DDBJ databases">
        <title>Genome sequencing of [Candida] sorbophila.</title>
        <authorList>
            <person name="Ahn J.O."/>
        </authorList>
    </citation>
    <scope>NUCLEOTIDE SEQUENCE [LARGE SCALE GENOMIC DNA]</scope>
    <source>
        <strain evidence="1 2">DS02</strain>
    </source>
</reference>
<dbReference type="GeneID" id="36514156"/>
<protein>
    <submittedName>
        <fullName evidence="1">Uncharacterized protein</fullName>
    </submittedName>
</protein>
<dbReference type="RefSeq" id="XP_024662733.1">
    <property type="nucleotide sequence ID" value="XM_024806965.1"/>
</dbReference>
<accession>A0A2T0FCU1</accession>
<name>A0A2T0FCU1_9ASCO</name>
<dbReference type="EMBL" id="NDIQ01000001">
    <property type="protein sequence ID" value="PRT52787.1"/>
    <property type="molecule type" value="Genomic_DNA"/>
</dbReference>
<dbReference type="Proteomes" id="UP000238350">
    <property type="component" value="Unassembled WGS sequence"/>
</dbReference>
<dbReference type="OrthoDB" id="10675163at2759"/>